<dbReference type="InterPro" id="IPR044923">
    <property type="entry name" value="PolC_middle_finger_sf"/>
</dbReference>
<dbReference type="Gene3D" id="3.30.420.10">
    <property type="entry name" value="Ribonuclease H-like superfamily/Ribonuclease H"/>
    <property type="match status" value="1"/>
</dbReference>
<keyword evidence="7 15" id="KW-0235">DNA replication</keyword>
<dbReference type="Gene3D" id="1.10.150.870">
    <property type="match status" value="1"/>
</dbReference>
<dbReference type="STRING" id="328396.RU93_GL000105"/>
<dbReference type="Gene3D" id="3.30.1900.20">
    <property type="match status" value="2"/>
</dbReference>
<gene>
    <name evidence="15" type="primary">polC</name>
    <name evidence="19" type="ORF">RU93_GL000105</name>
</gene>
<feature type="domain" description="Polymerase/histidinol phosphatase N-terminal" evidence="18">
    <location>
        <begin position="352"/>
        <end position="419"/>
    </location>
</feature>
<dbReference type="InterPro" id="IPR016195">
    <property type="entry name" value="Pol/histidinol_Pase-like"/>
</dbReference>
<dbReference type="PANTHER" id="PTHR32294:SF5">
    <property type="entry name" value="DNA POLYMERASE III POLC-TYPE"/>
    <property type="match status" value="1"/>
</dbReference>
<comment type="subcellular location">
    <subcellularLocation>
        <location evidence="2 15">Cytoplasm</location>
    </subcellularLocation>
</comment>
<sequence>MQKIVYCFKRKEKGENILSKNKEKFKILLDQMNVTEDVKNHPLIQTGEIVQVLVHKKSKKWDFTLEFDRILPAALYQTFQQHLMMAFKEIAEVSMKIQTREDGWSEALLQEYWLFALANESCDTPLVQQVLKTQLPVLNNKKVLLSVTNEAVSSILQQQYLPSIEENYQHFGFQKFRIVPQVNEAQVEVDLKELAERQQQQEAQYMEQAAQAIASNEKRKKETPALSGPIMLGRTIPADELVMPMANILEEERRVTIQGYIFDVEVRELRSKRKILIIKMTDYTSSFIVKKFSNGEKDEQVFEAIKKGSWLKVRGSVQEDTFMRDLVMNAQDLMEVTHESRKDYAPEGQKRVELHLHSNMSTMDATNHIGDLVAQAGKWGHKAIAITDHGGAQAFPDAHQAGKKAGVKILYGVEANIVDDGVEVAYNPQPVTLTDANYVVFDVETTGLSAVYNKIIELAAVKMNKGNVEQTFEEFLDPGHALSKTTIELTGITDEMVRGSKSEAEVLRAFREFSKDCILVAHNASFDMAFLNMAYKRHGLPEAENPVIDTLELARFLYPDFKRFGLGVLTKRFGVGLTQHHRAIYDAEATGHLAWIFVKEAMESHQMYLHEDLNRHVGSAESIKAARPFHATILAQTQTGLKNLFKLISLSNITYFHGKVPRIPRTELTKLREGLLIGTACDKGEVFVAMMQKGYEAAKEKAYFYDYIEVMPKEVYAPLIEQELVDSEKDLEEIIANLVRIGKELDKPVVATGNVHYLNEEDAIYRKILVNSMGHANALNRHSLPKVHFRTTDEMLTAFQFLGSDLAEEIVVTNPNLIADRCDNVVPVKDDLYTPKIPGSEQEITDLSYNRAKELYGDPLPDIVEKRLEKELNSIIGNGFSVIYLISQKLVHKSNADGYLVGSRGSVGSSFVATMTGITEVNPLAPHYHCPKCQYSEFYEDGSYGSGFDMPEKACPECGTRLTKDGHDIPFETFLGFHGDKVPDIDLNFSGEYQPQAHNYTKELFGEDYVFRAGTIGTVADKTAYGYVKGYERDNNLHLRSAEIDRLAKGSTGVRRTTGQHPGGIIVIPDYMDVYDFTPIQYPADDLQSEWKTTHFDFHSIHDNILKLDILGHDDPTVIRMLQDLSGIDPITIPTDDPEVMRIFEGTDVLGVTPEQIFSKTGTLGIPEFGTRFVRGMLDQTHPSTFAELLQISGLSHGTDVWLGNAEELIRNGTADLANVIGCRDDIMVYLMHAGLDDGIAFNIMEGVRKGKGIPEEWQAEMRKHNVPEWYIDSCLKIKYMFPKAHAAAYVLMALRVAYFKVYFPILYYCAYFSVRASDFDLVAMSKGKDAVKEAINEINQKGMDASTKEKNLLTVLELANEMLERGYEFGMIDLYKSDAENFIIEGNKLIAPFRAVPSLGANVAHQIVKARKDGPFLSKEDLANRGKVSKTLIDYMTENGVLKDLPDENQLSLFDMF</sequence>
<dbReference type="CDD" id="cd04484">
    <property type="entry name" value="polC_OBF"/>
    <property type="match status" value="1"/>
</dbReference>
<keyword evidence="9 15" id="KW-0378">Hydrolase</keyword>
<keyword evidence="16" id="KW-0175">Coiled coil</keyword>
<evidence type="ECO:0000313" key="19">
    <source>
        <dbReference type="EMBL" id="OJG12175.1"/>
    </source>
</evidence>
<organism evidence="19 20">
    <name type="scientific">Enterococcus aquimarinus</name>
    <dbReference type="NCBI Taxonomy" id="328396"/>
    <lineage>
        <taxon>Bacteria</taxon>
        <taxon>Bacillati</taxon>
        <taxon>Bacillota</taxon>
        <taxon>Bacilli</taxon>
        <taxon>Lactobacillales</taxon>
        <taxon>Enterococcaceae</taxon>
        <taxon>Enterococcus</taxon>
    </lineage>
</organism>
<comment type="function">
    <text evidence="1 15">Required for replicative DNA synthesis. This DNA polymerase also exhibits 3' to 5' exonuclease activity.</text>
</comment>
<keyword evidence="5 15" id="KW-0808">Transferase</keyword>
<dbReference type="SMART" id="SM00481">
    <property type="entry name" value="POLIIIAc"/>
    <property type="match status" value="1"/>
</dbReference>
<keyword evidence="6 15" id="KW-0548">Nucleotidyltransferase</keyword>
<dbReference type="SMART" id="SM00479">
    <property type="entry name" value="EXOIII"/>
    <property type="match status" value="1"/>
</dbReference>
<dbReference type="InterPro" id="IPR011708">
    <property type="entry name" value="DNA_pol3_alpha_NTPase_dom"/>
</dbReference>
<dbReference type="Pfam" id="PF17657">
    <property type="entry name" value="DNA_pol3_finger"/>
    <property type="match status" value="1"/>
</dbReference>
<dbReference type="InterPro" id="IPR036397">
    <property type="entry name" value="RNaseH_sf"/>
</dbReference>
<dbReference type="Gene3D" id="6.10.140.1510">
    <property type="match status" value="1"/>
</dbReference>
<reference evidence="19 20" key="1">
    <citation type="submission" date="2014-12" db="EMBL/GenBank/DDBJ databases">
        <title>Draft genome sequences of 29 type strains of Enterococci.</title>
        <authorList>
            <person name="Zhong Z."/>
            <person name="Sun Z."/>
            <person name="Liu W."/>
            <person name="Zhang W."/>
            <person name="Zhang H."/>
        </authorList>
    </citation>
    <scope>NUCLEOTIDE SEQUENCE [LARGE SCALE GENOMIC DNA]</scope>
    <source>
        <strain evidence="19 20">DSM 17690</strain>
    </source>
</reference>
<dbReference type="PANTHER" id="PTHR32294">
    <property type="entry name" value="DNA POLYMERASE III SUBUNIT ALPHA"/>
    <property type="match status" value="1"/>
</dbReference>
<evidence type="ECO:0000256" key="1">
    <source>
        <dbReference type="ARBA" id="ARBA00003452"/>
    </source>
</evidence>
<evidence type="ECO:0000256" key="8">
    <source>
        <dbReference type="ARBA" id="ARBA00022722"/>
    </source>
</evidence>
<dbReference type="Gene3D" id="1.10.150.700">
    <property type="entry name" value="PolC, middle finger domain"/>
    <property type="match status" value="1"/>
</dbReference>
<dbReference type="GO" id="GO:0003887">
    <property type="term" value="F:DNA-directed DNA polymerase activity"/>
    <property type="evidence" value="ECO:0007669"/>
    <property type="project" value="UniProtKB-UniRule"/>
</dbReference>
<dbReference type="InterPro" id="IPR028112">
    <property type="entry name" value="DNA_PolC-type_N_I"/>
</dbReference>
<dbReference type="Pfam" id="PF14480">
    <property type="entry name" value="DNA_pol3_a_NI"/>
    <property type="match status" value="1"/>
</dbReference>
<dbReference type="EC" id="2.7.7.7" evidence="3 15"/>
<dbReference type="Gene3D" id="2.40.50.140">
    <property type="entry name" value="Nucleic acid-binding proteins"/>
    <property type="match status" value="1"/>
</dbReference>
<dbReference type="FunFam" id="3.30.420.10:FF:000045">
    <property type="entry name" value="3'-5' exonuclease DinG"/>
    <property type="match status" value="1"/>
</dbReference>
<comment type="function">
    <text evidence="12">DNA polymerase III is a complex, multichain enzyme responsible for most of the replicative synthesis in bacteria. This DNA polymerase also exhibits 3' to 5' exonuclease activity. The alpha chain is the DNA polymerase.</text>
</comment>
<evidence type="ECO:0000256" key="3">
    <source>
        <dbReference type="ARBA" id="ARBA00012417"/>
    </source>
</evidence>
<evidence type="ECO:0000256" key="15">
    <source>
        <dbReference type="HAMAP-Rule" id="MF_00356"/>
    </source>
</evidence>
<dbReference type="SUPFAM" id="SSF89550">
    <property type="entry name" value="PHP domain-like"/>
    <property type="match status" value="1"/>
</dbReference>
<evidence type="ECO:0000256" key="6">
    <source>
        <dbReference type="ARBA" id="ARBA00022695"/>
    </source>
</evidence>
<dbReference type="InterPro" id="IPR006308">
    <property type="entry name" value="Pol_III_a_PolC-type_gram_pos"/>
</dbReference>
<dbReference type="EMBL" id="JXKD01000001">
    <property type="protein sequence ID" value="OJG12175.1"/>
    <property type="molecule type" value="Genomic_DNA"/>
</dbReference>
<dbReference type="NCBIfam" id="TIGR00573">
    <property type="entry name" value="dnaq"/>
    <property type="match status" value="1"/>
</dbReference>
<feature type="coiled-coil region" evidence="16">
    <location>
        <begin position="184"/>
        <end position="211"/>
    </location>
</feature>
<dbReference type="CDD" id="cd06127">
    <property type="entry name" value="DEDDh"/>
    <property type="match status" value="1"/>
</dbReference>
<comment type="catalytic activity">
    <reaction evidence="13 15">
        <text>DNA(n) + a 2'-deoxyribonucleoside 5'-triphosphate = DNA(n+1) + diphosphate</text>
        <dbReference type="Rhea" id="RHEA:22508"/>
        <dbReference type="Rhea" id="RHEA-COMP:17339"/>
        <dbReference type="Rhea" id="RHEA-COMP:17340"/>
        <dbReference type="ChEBI" id="CHEBI:33019"/>
        <dbReference type="ChEBI" id="CHEBI:61560"/>
        <dbReference type="ChEBI" id="CHEBI:173112"/>
        <dbReference type="EC" id="2.7.7.7"/>
    </reaction>
</comment>
<dbReference type="Pfam" id="PF07733">
    <property type="entry name" value="DNA_pol3_alpha"/>
    <property type="match status" value="2"/>
</dbReference>
<evidence type="ECO:0000256" key="9">
    <source>
        <dbReference type="ARBA" id="ARBA00022801"/>
    </source>
</evidence>
<dbReference type="Pfam" id="PF01336">
    <property type="entry name" value="tRNA_anti-codon"/>
    <property type="match status" value="1"/>
</dbReference>
<dbReference type="InterPro" id="IPR012340">
    <property type="entry name" value="NA-bd_OB-fold"/>
</dbReference>
<dbReference type="NCBIfam" id="NF001688">
    <property type="entry name" value="PRK00448.1"/>
    <property type="match status" value="1"/>
</dbReference>
<evidence type="ECO:0000256" key="4">
    <source>
        <dbReference type="ARBA" id="ARBA00022490"/>
    </source>
</evidence>
<dbReference type="Pfam" id="PF00929">
    <property type="entry name" value="RNase_T"/>
    <property type="match status" value="1"/>
</dbReference>
<comment type="similarity">
    <text evidence="15">Belongs to the DNA polymerase type-C family. PolC subfamily.</text>
</comment>
<dbReference type="InterPro" id="IPR040982">
    <property type="entry name" value="DNA_pol3_finger"/>
</dbReference>
<dbReference type="CDD" id="cd07435">
    <property type="entry name" value="PHP_PolIIIA_POLC"/>
    <property type="match status" value="1"/>
</dbReference>
<evidence type="ECO:0000256" key="14">
    <source>
        <dbReference type="ARBA" id="ARBA00070925"/>
    </source>
</evidence>
<evidence type="ECO:0000256" key="7">
    <source>
        <dbReference type="ARBA" id="ARBA00022705"/>
    </source>
</evidence>
<dbReference type="GO" id="GO:0008408">
    <property type="term" value="F:3'-5' exonuclease activity"/>
    <property type="evidence" value="ECO:0007669"/>
    <property type="project" value="UniProtKB-UniRule"/>
</dbReference>
<evidence type="ECO:0000256" key="13">
    <source>
        <dbReference type="ARBA" id="ARBA00049244"/>
    </source>
</evidence>
<protein>
    <recommendedName>
        <fullName evidence="14 15">DNA polymerase III PolC-type</fullName>
        <shortName evidence="15">PolIII</shortName>
        <ecNumber evidence="3 15">2.7.7.7</ecNumber>
    </recommendedName>
</protein>
<dbReference type="NCBIfam" id="TIGR01405">
    <property type="entry name" value="polC_Gram_pos"/>
    <property type="match status" value="1"/>
</dbReference>
<dbReference type="SUPFAM" id="SSF50249">
    <property type="entry name" value="Nucleic acid-binding proteins"/>
    <property type="match status" value="1"/>
</dbReference>
<comment type="caution">
    <text evidence="19">The sequence shown here is derived from an EMBL/GenBank/DDBJ whole genome shotgun (WGS) entry which is preliminary data.</text>
</comment>
<keyword evidence="10 15" id="KW-0269">Exonuclease</keyword>
<dbReference type="Pfam" id="PF02811">
    <property type="entry name" value="PHP"/>
    <property type="match status" value="1"/>
</dbReference>
<keyword evidence="4 15" id="KW-0963">Cytoplasm</keyword>
<dbReference type="InterPro" id="IPR012337">
    <property type="entry name" value="RNaseH-like_sf"/>
</dbReference>
<dbReference type="InterPro" id="IPR024754">
    <property type="entry name" value="DNA_PolC-like_N_II"/>
</dbReference>
<dbReference type="Gene3D" id="3.20.20.140">
    <property type="entry name" value="Metal-dependent hydrolases"/>
    <property type="match status" value="1"/>
</dbReference>
<dbReference type="Pfam" id="PF11490">
    <property type="entry name" value="DNA_pol3_a_NII"/>
    <property type="match status" value="1"/>
</dbReference>
<dbReference type="InterPro" id="IPR003141">
    <property type="entry name" value="Pol/His_phosphatase_N"/>
</dbReference>
<dbReference type="InterPro" id="IPR004365">
    <property type="entry name" value="NA-bd_OB_tRNA"/>
</dbReference>
<evidence type="ECO:0000256" key="2">
    <source>
        <dbReference type="ARBA" id="ARBA00004496"/>
    </source>
</evidence>
<evidence type="ECO:0000259" key="18">
    <source>
        <dbReference type="SMART" id="SM00481"/>
    </source>
</evidence>
<evidence type="ECO:0000256" key="12">
    <source>
        <dbReference type="ARBA" id="ARBA00025611"/>
    </source>
</evidence>
<keyword evidence="20" id="KW-1185">Reference proteome</keyword>
<dbReference type="Proteomes" id="UP000182149">
    <property type="component" value="Unassembled WGS sequence"/>
</dbReference>
<keyword evidence="8 15" id="KW-0540">Nuclease</keyword>
<evidence type="ECO:0000256" key="5">
    <source>
        <dbReference type="ARBA" id="ARBA00022679"/>
    </source>
</evidence>
<accession>A0A1L8QXF9</accession>
<dbReference type="InterPro" id="IPR029460">
    <property type="entry name" value="DNAPol_HHH"/>
</dbReference>
<proteinExistence type="inferred from homology"/>
<dbReference type="HAMAP" id="MF_00356">
    <property type="entry name" value="DNApol_PolC"/>
    <property type="match status" value="1"/>
</dbReference>
<evidence type="ECO:0000256" key="11">
    <source>
        <dbReference type="ARBA" id="ARBA00022932"/>
    </source>
</evidence>
<feature type="domain" description="Exonuclease" evidence="17">
    <location>
        <begin position="437"/>
        <end position="603"/>
    </location>
</feature>
<dbReference type="GO" id="GO:0006261">
    <property type="term" value="P:DNA-templated DNA replication"/>
    <property type="evidence" value="ECO:0007669"/>
    <property type="project" value="UniProtKB-UniRule"/>
</dbReference>
<dbReference type="Pfam" id="PF14579">
    <property type="entry name" value="HHH_6"/>
    <property type="match status" value="1"/>
</dbReference>
<dbReference type="GO" id="GO:0005737">
    <property type="term" value="C:cytoplasm"/>
    <property type="evidence" value="ECO:0007669"/>
    <property type="project" value="UniProtKB-SubCell"/>
</dbReference>
<name>A0A1L8QXF9_9ENTE</name>
<evidence type="ECO:0000313" key="20">
    <source>
        <dbReference type="Proteomes" id="UP000182149"/>
    </source>
</evidence>
<dbReference type="SUPFAM" id="SSF53098">
    <property type="entry name" value="Ribonuclease H-like"/>
    <property type="match status" value="1"/>
</dbReference>
<dbReference type="GO" id="GO:0003677">
    <property type="term" value="F:DNA binding"/>
    <property type="evidence" value="ECO:0007669"/>
    <property type="project" value="UniProtKB-UniRule"/>
</dbReference>
<dbReference type="InterPro" id="IPR004013">
    <property type="entry name" value="PHP_dom"/>
</dbReference>
<dbReference type="InterPro" id="IPR004805">
    <property type="entry name" value="DnaE2/DnaE/PolC"/>
</dbReference>
<keyword evidence="11 15" id="KW-0239">DNA-directed DNA polymerase</keyword>
<dbReference type="InterPro" id="IPR013520">
    <property type="entry name" value="Ribonucl_H"/>
</dbReference>
<evidence type="ECO:0000256" key="10">
    <source>
        <dbReference type="ARBA" id="ARBA00022839"/>
    </source>
</evidence>
<dbReference type="InterPro" id="IPR006054">
    <property type="entry name" value="DnaQ"/>
</dbReference>
<evidence type="ECO:0000256" key="16">
    <source>
        <dbReference type="SAM" id="Coils"/>
    </source>
</evidence>
<evidence type="ECO:0000259" key="17">
    <source>
        <dbReference type="SMART" id="SM00479"/>
    </source>
</evidence>